<dbReference type="EMBL" id="AP019389">
    <property type="protein sequence ID" value="BBI20558.1"/>
    <property type="molecule type" value="Genomic_DNA"/>
</dbReference>
<organism evidence="2 3">
    <name type="scientific">Qipengyuania flava</name>
    <dbReference type="NCBI Taxonomy" id="192812"/>
    <lineage>
        <taxon>Bacteria</taxon>
        <taxon>Pseudomonadati</taxon>
        <taxon>Pseudomonadota</taxon>
        <taxon>Alphaproteobacteria</taxon>
        <taxon>Sphingomonadales</taxon>
        <taxon>Erythrobacteraceae</taxon>
        <taxon>Qipengyuania</taxon>
    </lineage>
</organism>
<gene>
    <name evidence="2" type="ORF">EKJ_14050</name>
</gene>
<dbReference type="AlphaFoldDB" id="A0A3T1CI54"/>
<evidence type="ECO:0000313" key="3">
    <source>
        <dbReference type="Proteomes" id="UP000290057"/>
    </source>
</evidence>
<dbReference type="RefSeq" id="WP_130586370.1">
    <property type="nucleotide sequence ID" value="NZ_AP019389.1"/>
</dbReference>
<evidence type="ECO:0000259" key="1">
    <source>
        <dbReference type="PROSITE" id="PS51184"/>
    </source>
</evidence>
<protein>
    <recommendedName>
        <fullName evidence="1">JmjC domain-containing protein</fullName>
    </recommendedName>
</protein>
<name>A0A3T1CI54_9SPHN</name>
<proteinExistence type="predicted"/>
<reference evidence="2 3" key="1">
    <citation type="submission" date="2019-01" db="EMBL/GenBank/DDBJ databases">
        <title>Complete genome sequence of Erythrobacter flavus KJ5.</title>
        <authorList>
            <person name="Kanesaki Y."/>
            <person name="Brotosudarmo T."/>
            <person name="Moriuchi R."/>
            <person name="Awai K."/>
        </authorList>
    </citation>
    <scope>NUCLEOTIDE SEQUENCE [LARGE SCALE GENOMIC DNA]</scope>
    <source>
        <strain evidence="2 3">KJ5</strain>
    </source>
</reference>
<dbReference type="Gene3D" id="2.60.120.650">
    <property type="entry name" value="Cupin"/>
    <property type="match status" value="1"/>
</dbReference>
<keyword evidence="3" id="KW-1185">Reference proteome</keyword>
<dbReference type="PANTHER" id="PTHR12461">
    <property type="entry name" value="HYPOXIA-INDUCIBLE FACTOR 1 ALPHA INHIBITOR-RELATED"/>
    <property type="match status" value="1"/>
</dbReference>
<dbReference type="Pfam" id="PF13621">
    <property type="entry name" value="Cupin_8"/>
    <property type="match status" value="1"/>
</dbReference>
<dbReference type="InterPro" id="IPR041667">
    <property type="entry name" value="Cupin_8"/>
</dbReference>
<dbReference type="Proteomes" id="UP000290057">
    <property type="component" value="Chromosome"/>
</dbReference>
<feature type="domain" description="JmjC" evidence="1">
    <location>
        <begin position="94"/>
        <end position="254"/>
    </location>
</feature>
<evidence type="ECO:0000313" key="2">
    <source>
        <dbReference type="EMBL" id="BBI20558.1"/>
    </source>
</evidence>
<dbReference type="InterPro" id="IPR003347">
    <property type="entry name" value="JmjC_dom"/>
</dbReference>
<dbReference type="PROSITE" id="PS51184">
    <property type="entry name" value="JMJC"/>
    <property type="match status" value="1"/>
</dbReference>
<sequence length="285" mass="31923">MSRMELQHAFEQGAATTRFERAPLWQAYPQSAQLMTHSLSADPVFDWGNLADLIANGDRSLIEVREDTPAGRFKVRRDLPTDLRSLVAELAGARRWIMLRELDRWPQFAPLVSDILAAIEPVVQLRTGPVLRPTAFLFVSSPGLVTPLHFDPEFNILFQIAGSKRFTLLPEEAGLPSQADNERYHRCGDNLLEWSPHMADQAMHCDLVPGAALYAPFKVPHTVRVGDGPSISLSVTWRSRDSLMQDDAWAMNGMLARCGMRAPPPGERPWLRAGVLRALRRARIA</sequence>
<accession>A0A3T1CI54</accession>
<dbReference type="PANTHER" id="PTHR12461:SF105">
    <property type="entry name" value="HYPOXIA-INDUCIBLE FACTOR 1-ALPHA INHIBITOR"/>
    <property type="match status" value="1"/>
</dbReference>
<dbReference type="SUPFAM" id="SSF51197">
    <property type="entry name" value="Clavaminate synthase-like"/>
    <property type="match status" value="1"/>
</dbReference>